<keyword evidence="1" id="KW-0472">Membrane</keyword>
<evidence type="ECO:0000256" key="1">
    <source>
        <dbReference type="SAM" id="Phobius"/>
    </source>
</evidence>
<evidence type="ECO:0000313" key="2">
    <source>
        <dbReference type="EMBL" id="MDQ0583062.1"/>
    </source>
</evidence>
<dbReference type="EMBL" id="JAUSWV010000002">
    <property type="protein sequence ID" value="MDQ0583062.1"/>
    <property type="molecule type" value="Genomic_DNA"/>
</dbReference>
<organism evidence="2 3">
    <name type="scientific">Streptomyces rishiriensis</name>
    <dbReference type="NCBI Taxonomy" id="68264"/>
    <lineage>
        <taxon>Bacteria</taxon>
        <taxon>Bacillati</taxon>
        <taxon>Actinomycetota</taxon>
        <taxon>Actinomycetes</taxon>
        <taxon>Kitasatosporales</taxon>
        <taxon>Streptomycetaceae</taxon>
        <taxon>Streptomyces</taxon>
    </lineage>
</organism>
<name>A0ABU0NWZ2_STRRH</name>
<accession>A0ABU0NWZ2</accession>
<gene>
    <name evidence="2" type="ORF">QF030_005240</name>
</gene>
<proteinExistence type="predicted"/>
<keyword evidence="3" id="KW-1185">Reference proteome</keyword>
<comment type="caution">
    <text evidence="2">The sequence shown here is derived from an EMBL/GenBank/DDBJ whole genome shotgun (WGS) entry which is preliminary data.</text>
</comment>
<keyword evidence="1" id="KW-1133">Transmembrane helix</keyword>
<sequence>METMTCGCGEENIPGVLARGVAALALTGLAAMALTACVLGGALWAFTWWRDRAYAEREESFFDGFGRWEEERTEPPPPRGGGG</sequence>
<feature type="transmembrane region" description="Helical" evidence="1">
    <location>
        <begin position="20"/>
        <end position="47"/>
    </location>
</feature>
<dbReference type="Proteomes" id="UP001230654">
    <property type="component" value="Unassembled WGS sequence"/>
</dbReference>
<protein>
    <submittedName>
        <fullName evidence="2">Uncharacterized protein</fullName>
    </submittedName>
</protein>
<reference evidence="2 3" key="1">
    <citation type="submission" date="2023-07" db="EMBL/GenBank/DDBJ databases">
        <title>Comparative genomics of wheat-associated soil bacteria to identify genetic determinants of phenazine resistance.</title>
        <authorList>
            <person name="Mouncey N."/>
        </authorList>
    </citation>
    <scope>NUCLEOTIDE SEQUENCE [LARGE SCALE GENOMIC DNA]</scope>
    <source>
        <strain evidence="2 3">B2I6</strain>
    </source>
</reference>
<dbReference type="RefSeq" id="WP_307165063.1">
    <property type="nucleotide sequence ID" value="NZ_JAUSWV010000002.1"/>
</dbReference>
<keyword evidence="1" id="KW-0812">Transmembrane</keyword>
<evidence type="ECO:0000313" key="3">
    <source>
        <dbReference type="Proteomes" id="UP001230654"/>
    </source>
</evidence>